<accession>A0ABQ8VWU7</accession>
<organism evidence="2 3">
    <name type="scientific">Lentinula lateritia</name>
    <dbReference type="NCBI Taxonomy" id="40482"/>
    <lineage>
        <taxon>Eukaryota</taxon>
        <taxon>Fungi</taxon>
        <taxon>Dikarya</taxon>
        <taxon>Basidiomycota</taxon>
        <taxon>Agaricomycotina</taxon>
        <taxon>Agaricomycetes</taxon>
        <taxon>Agaricomycetidae</taxon>
        <taxon>Agaricales</taxon>
        <taxon>Marasmiineae</taxon>
        <taxon>Omphalotaceae</taxon>
        <taxon>Lentinula</taxon>
    </lineage>
</organism>
<dbReference type="EMBL" id="JANVFT010000004">
    <property type="protein sequence ID" value="KAJ4500853.1"/>
    <property type="molecule type" value="Genomic_DNA"/>
</dbReference>
<dbReference type="PANTHER" id="PTHR13246:SF1">
    <property type="entry name" value="CYTOSOLIC ENDO-BETA-N-ACETYLGLUCOSAMINIDASE"/>
    <property type="match status" value="1"/>
</dbReference>
<dbReference type="Gene3D" id="2.60.120.260">
    <property type="entry name" value="Galactose-binding domain-like"/>
    <property type="match status" value="1"/>
</dbReference>
<dbReference type="Gene3D" id="3.20.20.80">
    <property type="entry name" value="Glycosidases"/>
    <property type="match status" value="1"/>
</dbReference>
<gene>
    <name evidence="2" type="ORF">C8R41DRAFT_809155</name>
</gene>
<protein>
    <submittedName>
        <fullName evidence="2">Glycosyl hydrolase family 85-domain-containing protein</fullName>
    </submittedName>
</protein>
<dbReference type="InterPro" id="IPR032979">
    <property type="entry name" value="ENGase"/>
</dbReference>
<proteinExistence type="predicted"/>
<name>A0ABQ8VWU7_9AGAR</name>
<reference evidence="2" key="1">
    <citation type="submission" date="2022-08" db="EMBL/GenBank/DDBJ databases">
        <title>A Global Phylogenomic Analysis of the Shiitake Genus Lentinula.</title>
        <authorList>
            <consortium name="DOE Joint Genome Institute"/>
            <person name="Sierra-Patev S."/>
            <person name="Min B."/>
            <person name="Naranjo-Ortiz M."/>
            <person name="Looney B."/>
            <person name="Konkel Z."/>
            <person name="Slot J.C."/>
            <person name="Sakamoto Y."/>
            <person name="Steenwyk J.L."/>
            <person name="Rokas A."/>
            <person name="Carro J."/>
            <person name="Camarero S."/>
            <person name="Ferreira P."/>
            <person name="Molpeceres G."/>
            <person name="Ruiz-Duenas F.J."/>
            <person name="Serrano A."/>
            <person name="Henrissat B."/>
            <person name="Drula E."/>
            <person name="Hughes K.W."/>
            <person name="Mata J.L."/>
            <person name="Ishikawa N.K."/>
            <person name="Vargas-Isla R."/>
            <person name="Ushijima S."/>
            <person name="Smith C.A."/>
            <person name="Ahrendt S."/>
            <person name="Andreopoulos W."/>
            <person name="He G."/>
            <person name="Labutti K."/>
            <person name="Lipzen A."/>
            <person name="Ng V."/>
            <person name="Riley R."/>
            <person name="Sandor L."/>
            <person name="Barry K."/>
            <person name="Martinez A.T."/>
            <person name="Xiao Y."/>
            <person name="Gibbons J.G."/>
            <person name="Terashima K."/>
            <person name="Grigoriev I.V."/>
            <person name="Hibbett D.S."/>
        </authorList>
    </citation>
    <scope>NUCLEOTIDE SEQUENCE</scope>
    <source>
        <strain evidence="2">RHP3577 ss4</strain>
    </source>
</reference>
<dbReference type="Pfam" id="PF03644">
    <property type="entry name" value="Glyco_hydro_85"/>
    <property type="match status" value="1"/>
</dbReference>
<evidence type="ECO:0000313" key="3">
    <source>
        <dbReference type="Proteomes" id="UP001150217"/>
    </source>
</evidence>
<dbReference type="InterPro" id="IPR005201">
    <property type="entry name" value="TIM_ENGase"/>
</dbReference>
<dbReference type="GO" id="GO:0016787">
    <property type="term" value="F:hydrolase activity"/>
    <property type="evidence" value="ECO:0007669"/>
    <property type="project" value="UniProtKB-KW"/>
</dbReference>
<sequence length="789" mass="87594">MPILGDSKKFSPPKQSYFESLEELDEWAGTSSPVFDNTLQLYPRANGNEQRGRLLVCHDYKGGYTESPFSLSYTFNFWSSCETFVYFSHHRVTIPPPGWINASHRQGVKILGTLIFEGGGEQDCLRLLVGKLPKSRTGPVSQPTTLTSLPLSPHYARILADLAKKRGFDGYLLNFECPLVGGFEQTRALAAWITILQAELKYKIGDHAEAMWYDSVIINGKLAWQDRLNSLNLPFFLSSSSLFSNYTWRNNYPSLTAQYFLSLDSTLTGDAHTYPHIHRKKLHDIYMGVDVWGRGSHGNGGFGSFKAISHIAPSSLGLSVALFGQAWTWESEQDKPGWNWDSWWTYERKLWAGKADPVEEITVPAMPPLKNGESPCEVGVHDVFTPIMSYFQRTPPPDPVLLPFHTTFSPGVGRRWFVKGREVFHRPEGWTDIDKQTSLGDMVWPKPIVSWEGEIMDPEGLDLPNAKSQICMDNAWNGGSSLRLSLVAFGTESENAAFRCIWIPVQSLATSVGRMYEASAVYKLETDVAGVDIDVALSIKGSESSPTTRYPKFDIESLPSEDMDLGRGWSLLKIRFNLGNSIIGDINRLSSMGLVITIVSEETTQPLAFSLLLGQLNVYPSIPSSIPPHVTSLLWAYFSPSELETTSFPNVPASLGVLTWEISTSFPSHALPRITSPDDPLAAWPAQPSAEAWFPKLLYANVYALEYQTDGTPSKVEDAIWIGTSGCGYEGMRNTFIVQSGIALSSTPDTATAGEGVLRIGNGKMRFYVQGVTETGNVLDWTRCVYVDM</sequence>
<dbReference type="Proteomes" id="UP001150217">
    <property type="component" value="Unassembled WGS sequence"/>
</dbReference>
<keyword evidence="3" id="KW-1185">Reference proteome</keyword>
<keyword evidence="2" id="KW-0378">Hydrolase</keyword>
<feature type="domain" description="Cytosolic endo-beta-N-acetylglucosaminidase TIM barrel" evidence="1">
    <location>
        <begin position="71"/>
        <end position="416"/>
    </location>
</feature>
<comment type="caution">
    <text evidence="2">The sequence shown here is derived from an EMBL/GenBank/DDBJ whole genome shotgun (WGS) entry which is preliminary data.</text>
</comment>
<dbReference type="PANTHER" id="PTHR13246">
    <property type="entry name" value="ENDO BETA N-ACETYLGLUCOSAMINIDASE"/>
    <property type="match status" value="1"/>
</dbReference>
<evidence type="ECO:0000259" key="1">
    <source>
        <dbReference type="Pfam" id="PF03644"/>
    </source>
</evidence>
<evidence type="ECO:0000313" key="2">
    <source>
        <dbReference type="EMBL" id="KAJ4500853.1"/>
    </source>
</evidence>